<dbReference type="AlphaFoldDB" id="A0A6J3MJ73"/>
<dbReference type="Gene3D" id="3.30.420.40">
    <property type="match status" value="2"/>
</dbReference>
<name>A0A6J3MJ73_9PEZI</name>
<dbReference type="Pfam" id="PF00814">
    <property type="entry name" value="TsaD"/>
    <property type="match status" value="1"/>
</dbReference>
<dbReference type="InterPro" id="IPR043129">
    <property type="entry name" value="ATPase_NBD"/>
</dbReference>
<reference evidence="10" key="1">
    <citation type="submission" date="2020-01" db="EMBL/GenBank/DDBJ databases">
        <authorList>
            <consortium name="DOE Joint Genome Institute"/>
            <person name="Haridas S."/>
            <person name="Albert R."/>
            <person name="Binder M."/>
            <person name="Bloem J."/>
            <person name="Labutti K."/>
            <person name="Salamov A."/>
            <person name="Andreopoulos B."/>
            <person name="Baker S.E."/>
            <person name="Barry K."/>
            <person name="Bills G."/>
            <person name="Bluhm B.H."/>
            <person name="Cannon C."/>
            <person name="Castanera R."/>
            <person name="Culley D.E."/>
            <person name="Daum C."/>
            <person name="Ezra D."/>
            <person name="Gonzalez J.B."/>
            <person name="Henrissat B."/>
            <person name="Kuo A."/>
            <person name="Liang C."/>
            <person name="Lipzen A."/>
            <person name="Lutzoni F."/>
            <person name="Magnuson J."/>
            <person name="Mondo S."/>
            <person name="Nolan M."/>
            <person name="Ohm R."/>
            <person name="Pangilinan J."/>
            <person name="Park H.-J."/>
            <person name="Ramirez L."/>
            <person name="Alfaro M."/>
            <person name="Sun H."/>
            <person name="Tritt A."/>
            <person name="Yoshinaga Y."/>
            <person name="Zwiers L.-H."/>
            <person name="Turgeon B.G."/>
            <person name="Goodwin S.B."/>
            <person name="Spatafora J.W."/>
            <person name="Crous P.W."/>
            <person name="Grigoriev I.V."/>
        </authorList>
    </citation>
    <scope>NUCLEOTIDE SEQUENCE</scope>
    <source>
        <strain evidence="10">CBS 342.82</strain>
    </source>
</reference>
<comment type="catalytic activity">
    <reaction evidence="6 7">
        <text>L-threonylcarbamoyladenylate + adenosine(37) in tRNA = N(6)-L-threonylcarbamoyladenosine(37) in tRNA + AMP + H(+)</text>
        <dbReference type="Rhea" id="RHEA:37059"/>
        <dbReference type="Rhea" id="RHEA-COMP:10162"/>
        <dbReference type="Rhea" id="RHEA-COMP:10163"/>
        <dbReference type="ChEBI" id="CHEBI:15378"/>
        <dbReference type="ChEBI" id="CHEBI:73682"/>
        <dbReference type="ChEBI" id="CHEBI:74411"/>
        <dbReference type="ChEBI" id="CHEBI:74418"/>
        <dbReference type="ChEBI" id="CHEBI:456215"/>
        <dbReference type="EC" id="2.3.1.234"/>
    </reaction>
</comment>
<dbReference type="HAMAP" id="MF_01445">
    <property type="entry name" value="TsaD"/>
    <property type="match status" value="1"/>
</dbReference>
<dbReference type="InterPro" id="IPR017860">
    <property type="entry name" value="Peptidase_M22_CS"/>
</dbReference>
<keyword evidence="4 7" id="KW-0479">Metal-binding</keyword>
<dbReference type="RefSeq" id="XP_033464994.1">
    <property type="nucleotide sequence ID" value="XM_033600642.1"/>
</dbReference>
<dbReference type="PANTHER" id="PTHR11735">
    <property type="entry name" value="TRNA N6-ADENOSINE THREONYLCARBAMOYLTRANSFERASE"/>
    <property type="match status" value="1"/>
</dbReference>
<dbReference type="PROSITE" id="PS01016">
    <property type="entry name" value="GLYCOPROTEASE"/>
    <property type="match status" value="1"/>
</dbReference>
<dbReference type="InterPro" id="IPR017861">
    <property type="entry name" value="KAE1/TsaD"/>
</dbReference>
<protein>
    <recommendedName>
        <fullName evidence="1">N(6)-L-threonylcarbamoyladenine synthase</fullName>
        <ecNumber evidence="1">2.3.1.234</ecNumber>
    </recommendedName>
</protein>
<organism evidence="10">
    <name type="scientific">Dissoconium aciculare CBS 342.82</name>
    <dbReference type="NCBI Taxonomy" id="1314786"/>
    <lineage>
        <taxon>Eukaryota</taxon>
        <taxon>Fungi</taxon>
        <taxon>Dikarya</taxon>
        <taxon>Ascomycota</taxon>
        <taxon>Pezizomycotina</taxon>
        <taxon>Dothideomycetes</taxon>
        <taxon>Dothideomycetidae</taxon>
        <taxon>Mycosphaerellales</taxon>
        <taxon>Dissoconiaceae</taxon>
        <taxon>Dissoconium</taxon>
    </lineage>
</organism>
<keyword evidence="3 7" id="KW-0819">tRNA processing</keyword>
<dbReference type="Proteomes" id="UP000504637">
    <property type="component" value="Unplaced"/>
</dbReference>
<reference evidence="10" key="2">
    <citation type="submission" date="2020-04" db="EMBL/GenBank/DDBJ databases">
        <authorList>
            <consortium name="NCBI Genome Project"/>
        </authorList>
    </citation>
    <scope>NUCLEOTIDE SEQUENCE</scope>
    <source>
        <strain evidence="10">CBS 342.82</strain>
    </source>
</reference>
<gene>
    <name evidence="10" type="ORF">K489DRAFT_309552</name>
</gene>
<evidence type="ECO:0000256" key="7">
    <source>
        <dbReference type="HAMAP-Rule" id="MF_03179"/>
    </source>
</evidence>
<keyword evidence="9" id="KW-1185">Reference proteome</keyword>
<comment type="subunit">
    <text evidence="7">Homodimer.</text>
</comment>
<evidence type="ECO:0000259" key="8">
    <source>
        <dbReference type="Pfam" id="PF00814"/>
    </source>
</evidence>
<reference evidence="10" key="3">
    <citation type="submission" date="2025-08" db="UniProtKB">
        <authorList>
            <consortium name="RefSeq"/>
        </authorList>
    </citation>
    <scope>IDENTIFICATION</scope>
    <source>
        <strain evidence="10">CBS 342.82</strain>
    </source>
</reference>
<evidence type="ECO:0000256" key="6">
    <source>
        <dbReference type="ARBA" id="ARBA00048117"/>
    </source>
</evidence>
<comment type="cofactor">
    <cofactor evidence="7">
        <name>a divalent metal cation</name>
        <dbReference type="ChEBI" id="CHEBI:60240"/>
    </cofactor>
    <text evidence="7">Binds 1 divalent metal cation per subunit.</text>
</comment>
<dbReference type="SUPFAM" id="SSF53067">
    <property type="entry name" value="Actin-like ATPase domain"/>
    <property type="match status" value="2"/>
</dbReference>
<dbReference type="OrthoDB" id="10259622at2759"/>
<dbReference type="GO" id="GO:0005739">
    <property type="term" value="C:mitochondrion"/>
    <property type="evidence" value="ECO:0007669"/>
    <property type="project" value="UniProtKB-SubCell"/>
</dbReference>
<evidence type="ECO:0000256" key="4">
    <source>
        <dbReference type="ARBA" id="ARBA00022723"/>
    </source>
</evidence>
<keyword evidence="2 7" id="KW-0808">Transferase</keyword>
<comment type="subcellular location">
    <subcellularLocation>
        <location evidence="7">Mitochondrion</location>
    </subcellularLocation>
</comment>
<dbReference type="GO" id="GO:0046872">
    <property type="term" value="F:metal ion binding"/>
    <property type="evidence" value="ECO:0007669"/>
    <property type="project" value="UniProtKB-KW"/>
</dbReference>
<dbReference type="InterPro" id="IPR022450">
    <property type="entry name" value="TsaD"/>
</dbReference>
<dbReference type="PRINTS" id="PR00789">
    <property type="entry name" value="OSIALOPTASE"/>
</dbReference>
<evidence type="ECO:0000313" key="10">
    <source>
        <dbReference type="RefSeq" id="XP_033464994.1"/>
    </source>
</evidence>
<evidence type="ECO:0000256" key="3">
    <source>
        <dbReference type="ARBA" id="ARBA00022694"/>
    </source>
</evidence>
<keyword evidence="5 7" id="KW-0012">Acyltransferase</keyword>
<comment type="function">
    <text evidence="7">Required for the formation of a threonylcarbamoyl group on adenosine at position 37 (t(6)A37) in mitochondrial tRNAs that read codons beginning with adenine. Probably involved in the transfer of the threonylcarbamoyl moiety of threonylcarbamoyl-AMP (TC-AMP) to the N6 group of A37. Involved in mitochondrial genome maintenance.</text>
</comment>
<evidence type="ECO:0000313" key="9">
    <source>
        <dbReference type="Proteomes" id="UP000504637"/>
    </source>
</evidence>
<sequence>MIKRATSLWHRQQGPKRFLKLSSHRLAIRDIVTLAIETSCDDTSVAIAELLPISSSSSSSEQSARLKVHFHEKITSNNDEFGGINPITALQSHAATLAPLIARALKTSPKPDLVAATRGPGMRSNLHVGLHTAKGLALAWDVPFIGVHHMQAHALTPRLVSAMNENGCKDEFLTPTFPFLSVLASGGHTMLIDSQTLIEHKTLAETGDISLGSLLDKAARRILPAELFKSPYGKALEDFAFPNGSADYHYDPPRRRQDDLARRPTQWKWSMPIPLAESGGGDKSPNRMLYTFAGLETTIKRFMEFETTTDGISTKLPRNPVDVSLEERQEMAREVQRVAFEHLASRVVLYLSSNQNNGVKSLVVSGGVASNRYLRHILRSILDVRGHQDVEVLCPPIALCTDNALMIAWAALEMWNAGHESDLSIEPIRTWSMDSASSDGGIIGVGGWKTRVAALDANVNKIRL</sequence>
<dbReference type="GO" id="GO:0072670">
    <property type="term" value="P:mitochondrial tRNA threonylcarbamoyladenosine modification"/>
    <property type="evidence" value="ECO:0007669"/>
    <property type="project" value="TreeGrafter"/>
</dbReference>
<dbReference type="EC" id="2.3.1.234" evidence="1"/>
<evidence type="ECO:0000256" key="2">
    <source>
        <dbReference type="ARBA" id="ARBA00022679"/>
    </source>
</evidence>
<dbReference type="GeneID" id="54358442"/>
<comment type="similarity">
    <text evidence="7">Belongs to the KAE1 / TsaD family.</text>
</comment>
<dbReference type="InterPro" id="IPR000905">
    <property type="entry name" value="Gcp-like_dom"/>
</dbReference>
<feature type="domain" description="Gcp-like" evidence="8">
    <location>
        <begin position="74"/>
        <end position="409"/>
    </location>
</feature>
<dbReference type="GO" id="GO:0061711">
    <property type="term" value="F:tRNA N(6)-L-threonylcarbamoyladenine synthase activity"/>
    <property type="evidence" value="ECO:0007669"/>
    <property type="project" value="UniProtKB-EC"/>
</dbReference>
<evidence type="ECO:0000256" key="1">
    <source>
        <dbReference type="ARBA" id="ARBA00012156"/>
    </source>
</evidence>
<proteinExistence type="inferred from homology"/>
<evidence type="ECO:0000256" key="5">
    <source>
        <dbReference type="ARBA" id="ARBA00023315"/>
    </source>
</evidence>
<keyword evidence="7" id="KW-0496">Mitochondrion</keyword>
<accession>A0A6J3MJ73</accession>
<dbReference type="PANTHER" id="PTHR11735:SF6">
    <property type="entry name" value="TRNA N6-ADENOSINE THREONYLCARBAMOYLTRANSFERASE, MITOCHONDRIAL"/>
    <property type="match status" value="1"/>
</dbReference>